<dbReference type="InterPro" id="IPR013737">
    <property type="entry name" value="Bac_rhamnosid_N"/>
</dbReference>
<evidence type="ECO:0000256" key="2">
    <source>
        <dbReference type="ARBA" id="ARBA00012652"/>
    </source>
</evidence>
<dbReference type="Proteomes" id="UP000252415">
    <property type="component" value="Unassembled WGS sequence"/>
</dbReference>
<dbReference type="Gene3D" id="1.50.10.10">
    <property type="match status" value="1"/>
</dbReference>
<evidence type="ECO:0000313" key="8">
    <source>
        <dbReference type="EMBL" id="RCW43506.1"/>
    </source>
</evidence>
<dbReference type="Pfam" id="PF17389">
    <property type="entry name" value="Bac_rhamnosid6H"/>
    <property type="match status" value="1"/>
</dbReference>
<evidence type="ECO:0000256" key="3">
    <source>
        <dbReference type="ARBA" id="ARBA00022801"/>
    </source>
</evidence>
<dbReference type="PANTHER" id="PTHR33307">
    <property type="entry name" value="ALPHA-RHAMNOSIDASE (EUROFUNG)"/>
    <property type="match status" value="1"/>
</dbReference>
<feature type="domain" description="Alpha-L-rhamnosidase six-hairpin glycosidase" evidence="6">
    <location>
        <begin position="224"/>
        <end position="572"/>
    </location>
</feature>
<dbReference type="Gene3D" id="2.60.120.260">
    <property type="entry name" value="Galactose-binding domain-like"/>
    <property type="match status" value="2"/>
</dbReference>
<dbReference type="SUPFAM" id="SSF48208">
    <property type="entry name" value="Six-hairpin glycosidases"/>
    <property type="match status" value="1"/>
</dbReference>
<proteinExistence type="predicted"/>
<evidence type="ECO:0000259" key="7">
    <source>
        <dbReference type="Pfam" id="PF17390"/>
    </source>
</evidence>
<dbReference type="GO" id="GO:0030596">
    <property type="term" value="F:alpha-L-rhamnosidase activity"/>
    <property type="evidence" value="ECO:0007669"/>
    <property type="project" value="UniProtKB-EC"/>
</dbReference>
<dbReference type="InterPro" id="IPR012341">
    <property type="entry name" value="6hp_glycosidase-like_sf"/>
</dbReference>
<dbReference type="InterPro" id="IPR008928">
    <property type="entry name" value="6-hairpin_glycosidase_sf"/>
</dbReference>
<comment type="caution">
    <text evidence="8">The sequence shown here is derived from an EMBL/GenBank/DDBJ whole genome shotgun (WGS) entry which is preliminary data.</text>
</comment>
<feature type="domain" description="Alpha-L-rhamnosidase concanavalin-like" evidence="4">
    <location>
        <begin position="120"/>
        <end position="218"/>
    </location>
</feature>
<dbReference type="InterPro" id="IPR008902">
    <property type="entry name" value="Rhamnosid_concanavalin"/>
</dbReference>
<evidence type="ECO:0000313" key="9">
    <source>
        <dbReference type="Proteomes" id="UP000252415"/>
    </source>
</evidence>
<organism evidence="8 9">
    <name type="scientific">Paenibacillus prosopidis</name>
    <dbReference type="NCBI Taxonomy" id="630520"/>
    <lineage>
        <taxon>Bacteria</taxon>
        <taxon>Bacillati</taxon>
        <taxon>Bacillota</taxon>
        <taxon>Bacilli</taxon>
        <taxon>Bacillales</taxon>
        <taxon>Paenibacillaceae</taxon>
        <taxon>Paenibacillus</taxon>
    </lineage>
</organism>
<feature type="domain" description="Alpha-L-rhamnosidase C-terminal" evidence="7">
    <location>
        <begin position="574"/>
        <end position="645"/>
    </location>
</feature>
<dbReference type="Gene3D" id="2.60.420.10">
    <property type="entry name" value="Maltose phosphorylase, domain 3"/>
    <property type="match status" value="1"/>
</dbReference>
<sequence>MIKQGINTVEVVLGNGMYKGRFGFDNKSEIYGDRFSLLCEIEVTHEDGSTTFVQSNESWQAKKSRIVESDLYDGEFYDATLCDDTCYGVEKVDIGYDKLQARRSLPVIINETIKPVEVITTPAGENVLDMGQNMVGWIQFANRAPKGVEILLQYGELLQEGDFYQENLRTAKAEHRYISDGKSGWIRPHFTYFGFRYVKVTGWVGNLNIEDFTGCVLHSEMEITGNIETSNPLVNRLFLNALWGQKGNFLDVPTDCPQRDERMGWTGDAQVFAGTATFNMDTYAFFSKYNYDLWQEQAAQDGSVPHFVPQTTSATGNGSSAWGDAATIIPWTLYLHTGDKAILEQQLDSMKAWVDYIKRQDDASGGKRLWTTGFHFGDWLALDGDDPSQAEGGTETAFIASAYYCYSSILVAKAAKVLGKMELAQQYDELSNEVKAAIQKEYFTLTGRFALHTQTSMVLTLFMDLAPEKDKARVIDELRERLKKDNDHLKTGFVGTPYLCRTLSESGLNEAAYTLLLNKDYPSWLYAVTMGATTIWERWNSVLPDGKISGTDMNSLNHYAYGSIVEWMYRYMAGINPVEDKPGFRHVLLAPKPDARLRYAKASLESAAGLYESGWIVNEDGELNFRFVIPFHATATIELPDAKLENVLLNGKPLKDQGIESEPFMNGVRLQLVSGIWEFAYMPEADYIYRYSTYFPVEQLLLNDEAKQAVSEVFPQIGAIPTSMLSKGQSLRYLSQHVLSQIQAEVLDALDLKLKNIKYQ</sequence>
<dbReference type="AlphaFoldDB" id="A0A368VU53"/>
<dbReference type="InterPro" id="IPR035396">
    <property type="entry name" value="Bac_rhamnosid6H"/>
</dbReference>
<keyword evidence="9" id="KW-1185">Reference proteome</keyword>
<protein>
    <recommendedName>
        <fullName evidence="2">alpha-L-rhamnosidase</fullName>
        <ecNumber evidence="2">3.2.1.40</ecNumber>
    </recommendedName>
</protein>
<reference evidence="8 9" key="1">
    <citation type="submission" date="2018-07" db="EMBL/GenBank/DDBJ databases">
        <title>Genomic Encyclopedia of Type Strains, Phase III (KMG-III): the genomes of soil and plant-associated and newly described type strains.</title>
        <authorList>
            <person name="Whitman W."/>
        </authorList>
    </citation>
    <scope>NUCLEOTIDE SEQUENCE [LARGE SCALE GENOMIC DNA]</scope>
    <source>
        <strain evidence="8 9">CECT 7506</strain>
    </source>
</reference>
<keyword evidence="3" id="KW-0378">Hydrolase</keyword>
<dbReference type="PANTHER" id="PTHR33307:SF6">
    <property type="entry name" value="ALPHA-RHAMNOSIDASE (EUROFUNG)-RELATED"/>
    <property type="match status" value="1"/>
</dbReference>
<accession>A0A368VU53</accession>
<dbReference type="EC" id="3.2.1.40" evidence="2"/>
<dbReference type="EMBL" id="QPJD01000013">
    <property type="protein sequence ID" value="RCW43506.1"/>
    <property type="molecule type" value="Genomic_DNA"/>
</dbReference>
<dbReference type="InterPro" id="IPR035398">
    <property type="entry name" value="Bac_rhamnosid_C"/>
</dbReference>
<feature type="domain" description="Bacterial alpha-L-rhamnosidase N-terminal" evidence="5">
    <location>
        <begin position="2"/>
        <end position="85"/>
    </location>
</feature>
<name>A0A368VU53_9BACL</name>
<dbReference type="PIRSF" id="PIRSF010631">
    <property type="entry name" value="A-rhamnsds"/>
    <property type="match status" value="1"/>
</dbReference>
<dbReference type="InterPro" id="IPR016007">
    <property type="entry name" value="Alpha_rhamnosid"/>
</dbReference>
<dbReference type="Pfam" id="PF17390">
    <property type="entry name" value="Bac_rhamnosid_C"/>
    <property type="match status" value="1"/>
</dbReference>
<evidence type="ECO:0000256" key="1">
    <source>
        <dbReference type="ARBA" id="ARBA00001445"/>
    </source>
</evidence>
<dbReference type="Pfam" id="PF08531">
    <property type="entry name" value="Bac_rhamnosid_N"/>
    <property type="match status" value="1"/>
</dbReference>
<evidence type="ECO:0000259" key="4">
    <source>
        <dbReference type="Pfam" id="PF05592"/>
    </source>
</evidence>
<dbReference type="GO" id="GO:0005975">
    <property type="term" value="P:carbohydrate metabolic process"/>
    <property type="evidence" value="ECO:0007669"/>
    <property type="project" value="InterPro"/>
</dbReference>
<dbReference type="Pfam" id="PF05592">
    <property type="entry name" value="Bac_rhamnosid"/>
    <property type="match status" value="1"/>
</dbReference>
<evidence type="ECO:0000259" key="6">
    <source>
        <dbReference type="Pfam" id="PF17389"/>
    </source>
</evidence>
<evidence type="ECO:0000259" key="5">
    <source>
        <dbReference type="Pfam" id="PF08531"/>
    </source>
</evidence>
<comment type="catalytic activity">
    <reaction evidence="1">
        <text>Hydrolysis of terminal non-reducing alpha-L-rhamnose residues in alpha-L-rhamnosides.</text>
        <dbReference type="EC" id="3.2.1.40"/>
    </reaction>
</comment>
<gene>
    <name evidence="8" type="ORF">DFP97_113179</name>
</gene>